<sequence length="143" mass="15464">ITAHNHIANIKLYQHIDALPSYPFGARLSPTPRCLSQSAREVSELPEVNIQSGETSHPTALRGPFQGENQSSQRDQIVLPIGRCSDSNTSRSSLHSRVRDPSVPRSSTCISCSTALDEVGLRMAISGGQRRTVGSQLGQDTAR</sequence>
<gene>
    <name evidence="2" type="ORF">NEOLEDRAFT_1135625</name>
</gene>
<dbReference type="AlphaFoldDB" id="A0A165RNZ9"/>
<organism evidence="2 3">
    <name type="scientific">Neolentinus lepideus HHB14362 ss-1</name>
    <dbReference type="NCBI Taxonomy" id="1314782"/>
    <lineage>
        <taxon>Eukaryota</taxon>
        <taxon>Fungi</taxon>
        <taxon>Dikarya</taxon>
        <taxon>Basidiomycota</taxon>
        <taxon>Agaricomycotina</taxon>
        <taxon>Agaricomycetes</taxon>
        <taxon>Gloeophyllales</taxon>
        <taxon>Gloeophyllaceae</taxon>
        <taxon>Neolentinus</taxon>
    </lineage>
</organism>
<dbReference type="EMBL" id="KV425580">
    <property type="protein sequence ID" value="KZT24087.1"/>
    <property type="molecule type" value="Genomic_DNA"/>
</dbReference>
<feature type="compositionally biased region" description="Polar residues" evidence="1">
    <location>
        <begin position="85"/>
        <end position="95"/>
    </location>
</feature>
<feature type="compositionally biased region" description="Polar residues" evidence="1">
    <location>
        <begin position="49"/>
        <end position="58"/>
    </location>
</feature>
<evidence type="ECO:0000313" key="3">
    <source>
        <dbReference type="Proteomes" id="UP000076761"/>
    </source>
</evidence>
<protein>
    <submittedName>
        <fullName evidence="2">Uncharacterized protein</fullName>
    </submittedName>
</protein>
<keyword evidence="3" id="KW-1185">Reference proteome</keyword>
<name>A0A165RNZ9_9AGAM</name>
<evidence type="ECO:0000256" key="1">
    <source>
        <dbReference type="SAM" id="MobiDB-lite"/>
    </source>
</evidence>
<reference evidence="2 3" key="1">
    <citation type="journal article" date="2016" name="Mol. Biol. Evol.">
        <title>Comparative Genomics of Early-Diverging Mushroom-Forming Fungi Provides Insights into the Origins of Lignocellulose Decay Capabilities.</title>
        <authorList>
            <person name="Nagy L.G."/>
            <person name="Riley R."/>
            <person name="Tritt A."/>
            <person name="Adam C."/>
            <person name="Daum C."/>
            <person name="Floudas D."/>
            <person name="Sun H."/>
            <person name="Yadav J.S."/>
            <person name="Pangilinan J."/>
            <person name="Larsson K.H."/>
            <person name="Matsuura K."/>
            <person name="Barry K."/>
            <person name="Labutti K."/>
            <person name="Kuo R."/>
            <person name="Ohm R.A."/>
            <person name="Bhattacharya S.S."/>
            <person name="Shirouzu T."/>
            <person name="Yoshinaga Y."/>
            <person name="Martin F.M."/>
            <person name="Grigoriev I.V."/>
            <person name="Hibbett D.S."/>
        </authorList>
    </citation>
    <scope>NUCLEOTIDE SEQUENCE [LARGE SCALE GENOMIC DNA]</scope>
    <source>
        <strain evidence="2 3">HHB14362 ss-1</strain>
    </source>
</reference>
<proteinExistence type="predicted"/>
<evidence type="ECO:0000313" key="2">
    <source>
        <dbReference type="EMBL" id="KZT24087.1"/>
    </source>
</evidence>
<dbReference type="Proteomes" id="UP000076761">
    <property type="component" value="Unassembled WGS sequence"/>
</dbReference>
<dbReference type="InParanoid" id="A0A165RNZ9"/>
<feature type="non-terminal residue" evidence="2">
    <location>
        <position position="1"/>
    </location>
</feature>
<accession>A0A165RNZ9</accession>
<feature type="region of interest" description="Disordered" evidence="1">
    <location>
        <begin position="38"/>
        <end position="108"/>
    </location>
</feature>